<dbReference type="Proteomes" id="UP000199306">
    <property type="component" value="Unassembled WGS sequence"/>
</dbReference>
<keyword evidence="2" id="KW-1185">Reference proteome</keyword>
<evidence type="ECO:0000313" key="2">
    <source>
        <dbReference type="Proteomes" id="UP000199306"/>
    </source>
</evidence>
<name>A0A1I5N1H5_9BACT</name>
<accession>A0A1I5N1H5</accession>
<dbReference type="AlphaFoldDB" id="A0A1I5N1H5"/>
<protein>
    <submittedName>
        <fullName evidence="1">Uncharacterized protein</fullName>
    </submittedName>
</protein>
<proteinExistence type="predicted"/>
<evidence type="ECO:0000313" key="1">
    <source>
        <dbReference type="EMBL" id="SFP15678.1"/>
    </source>
</evidence>
<gene>
    <name evidence="1" type="ORF">SAMN04515674_101557</name>
</gene>
<dbReference type="EMBL" id="FOXH01000001">
    <property type="protein sequence ID" value="SFP15678.1"/>
    <property type="molecule type" value="Genomic_DNA"/>
</dbReference>
<reference evidence="1 2" key="1">
    <citation type="submission" date="2016-10" db="EMBL/GenBank/DDBJ databases">
        <authorList>
            <person name="de Groot N.N."/>
        </authorList>
    </citation>
    <scope>NUCLEOTIDE SEQUENCE [LARGE SCALE GENOMIC DNA]</scope>
    <source>
        <strain evidence="2">E92,LMG 26720,CCM 7988</strain>
    </source>
</reference>
<sequence>MIYRYNKNLTVQRYKNGLEMKNFKLFKISVLADVYHFCLENYSYFPAKL</sequence>
<organism evidence="1 2">
    <name type="scientific">Pseudarcicella hirudinis</name>
    <dbReference type="NCBI Taxonomy" id="1079859"/>
    <lineage>
        <taxon>Bacteria</taxon>
        <taxon>Pseudomonadati</taxon>
        <taxon>Bacteroidota</taxon>
        <taxon>Cytophagia</taxon>
        <taxon>Cytophagales</taxon>
        <taxon>Flectobacillaceae</taxon>
        <taxon>Pseudarcicella</taxon>
    </lineage>
</organism>
<dbReference type="STRING" id="1079859.SAMN04515674_101557"/>